<evidence type="ECO:0000313" key="3">
    <source>
        <dbReference type="Proteomes" id="UP000252167"/>
    </source>
</evidence>
<comment type="caution">
    <text evidence="2">The sequence shown here is derived from an EMBL/GenBank/DDBJ whole genome shotgun (WGS) entry which is preliminary data.</text>
</comment>
<proteinExistence type="predicted"/>
<evidence type="ECO:0000256" key="1">
    <source>
        <dbReference type="SAM" id="MobiDB-lite"/>
    </source>
</evidence>
<feature type="region of interest" description="Disordered" evidence="1">
    <location>
        <begin position="41"/>
        <end position="62"/>
    </location>
</feature>
<organism evidence="2 3">
    <name type="scientific">Glutamicibacter soli</name>
    <dbReference type="NCBI Taxonomy" id="453836"/>
    <lineage>
        <taxon>Bacteria</taxon>
        <taxon>Bacillati</taxon>
        <taxon>Actinomycetota</taxon>
        <taxon>Actinomycetes</taxon>
        <taxon>Micrococcales</taxon>
        <taxon>Micrococcaceae</taxon>
        <taxon>Glutamicibacter</taxon>
    </lineage>
</organism>
<gene>
    <name evidence="2" type="ORF">C1H84_15895</name>
</gene>
<dbReference type="AlphaFoldDB" id="A0A365Y9T2"/>
<dbReference type="EMBL" id="POAF01000008">
    <property type="protein sequence ID" value="RBL99454.1"/>
    <property type="molecule type" value="Genomic_DNA"/>
</dbReference>
<protein>
    <submittedName>
        <fullName evidence="2">Uncharacterized protein</fullName>
    </submittedName>
</protein>
<dbReference type="Proteomes" id="UP000252167">
    <property type="component" value="Unassembled WGS sequence"/>
</dbReference>
<keyword evidence="3" id="KW-1185">Reference proteome</keyword>
<evidence type="ECO:0000313" key="2">
    <source>
        <dbReference type="EMBL" id="RBL99454.1"/>
    </source>
</evidence>
<name>A0A365Y9T2_9MICC</name>
<accession>A0A365Y9T2</accession>
<reference evidence="2 3" key="1">
    <citation type="submission" date="2018-01" db="EMBL/GenBank/DDBJ databases">
        <title>Glutamicibacter soli strain NHPC-3 Whole genome sequence and assembly.</title>
        <authorList>
            <person name="Choudhury P."/>
            <person name="Gupta D."/>
            <person name="Sengupta K."/>
            <person name="Jawed A."/>
            <person name="Sultana N."/>
            <person name="Saha P."/>
        </authorList>
    </citation>
    <scope>NUCLEOTIDE SEQUENCE [LARGE SCALE GENOMIC DNA]</scope>
    <source>
        <strain evidence="2 3">NHPC-3</strain>
    </source>
</reference>
<sequence>MDKIAPGCKNHHIEFDHEVIKIVWVKGLPWVLLPKDRDPAQRLRRNYSPPGVPTSIPLPDSD</sequence>